<feature type="transmembrane region" description="Helical" evidence="6">
    <location>
        <begin position="178"/>
        <end position="198"/>
    </location>
</feature>
<evidence type="ECO:0000256" key="3">
    <source>
        <dbReference type="ARBA" id="ARBA00022692"/>
    </source>
</evidence>
<feature type="transmembrane region" description="Helical" evidence="6">
    <location>
        <begin position="573"/>
        <end position="592"/>
    </location>
</feature>
<proteinExistence type="predicted"/>
<feature type="transmembrane region" description="Helical" evidence="6">
    <location>
        <begin position="108"/>
        <end position="133"/>
    </location>
</feature>
<protein>
    <recommendedName>
        <fullName evidence="7">G-protein coupled receptors family 1 profile domain-containing protein</fullName>
    </recommendedName>
</protein>
<dbReference type="InterPro" id="IPR017452">
    <property type="entry name" value="GPCR_Rhodpsn_7TM"/>
</dbReference>
<sequence length="705" mass="79297">MMATTNTTESGTHTQAFEEPLCSSVWVAEFKQQSISLSAVNILLSITATLGNSLILVALHKESSLHPPSKLLYRCLATTDLLVGLVTQPIYAAYWMSVVHEHWSLCRFSFYATGVTGYALCTVSMLTLTTISVDRLLAMLLGLRYKEIVTLRRTYIILAIFWIVSLVSGLFFHLNYRITFWVSVTVAPLCLVISIVPYTKIFRALSYHQAQIQNHTQQQPSQPNALNMARYRKAVYSALWVQLVLVVCYVPNTTVGILISLSLKGLSNFIVVRGIANALVLFNSTLNPFLYCWKISEVRRAAQVEQQQQSQPNPLNILRYKKAVYSALWVQLALVGCYLPIGISGIVIASSNTYSSHLIVTWGMALVLFYFNSALNPVLYCWRISEMKQAVKQTISQAFSTKDGMHPNTFQEQFCFQSLVGELRQELISFSVVNIILSTTAFLGNFLILVALHKESSLHPPSKLLYRCLAASDLLVGVVSQPLFAAYWMSLVHEEWNLCRNLYDTVHIAGFALCLVSLFTSTAISVDRLLALSLRLRYRQIVTLKRVRIIVAALWLVSGFAGLLYILDPRISFWLGRILTPSCLLISIASYAKIFCNLTHHHALVQDQQASQSNALNIARYKKAVYSAIWVQLALAVCFLPYNIQANVINHSQTYSSHFIVIWGITVVLFFFKSSLNPFLYCWKITGVRKAVKQTITQELCCPRG</sequence>
<feature type="transmembrane region" description="Helical" evidence="6">
    <location>
        <begin position="238"/>
        <end position="259"/>
    </location>
</feature>
<comment type="subcellular location">
    <subcellularLocation>
        <location evidence="1">Cell membrane</location>
        <topology evidence="1">Multi-pass membrane protein</topology>
    </subcellularLocation>
</comment>
<name>A0A3M6U4H2_POCDA</name>
<dbReference type="SUPFAM" id="SSF81321">
    <property type="entry name" value="Family A G protein-coupled receptor-like"/>
    <property type="match status" value="3"/>
</dbReference>
<evidence type="ECO:0000259" key="7">
    <source>
        <dbReference type="PROSITE" id="PS50262"/>
    </source>
</evidence>
<dbReference type="GO" id="GO:0004930">
    <property type="term" value="F:G protein-coupled receptor activity"/>
    <property type="evidence" value="ECO:0007669"/>
    <property type="project" value="InterPro"/>
</dbReference>
<dbReference type="EMBL" id="RCHS01002271">
    <property type="protein sequence ID" value="RMX48501.1"/>
    <property type="molecule type" value="Genomic_DNA"/>
</dbReference>
<evidence type="ECO:0000256" key="1">
    <source>
        <dbReference type="ARBA" id="ARBA00004651"/>
    </source>
</evidence>
<dbReference type="GO" id="GO:0005886">
    <property type="term" value="C:plasma membrane"/>
    <property type="evidence" value="ECO:0007669"/>
    <property type="project" value="UniProtKB-SubCell"/>
</dbReference>
<dbReference type="AlphaFoldDB" id="A0A3M6U4H2"/>
<feature type="transmembrane region" description="Helical" evidence="6">
    <location>
        <begin position="154"/>
        <end position="172"/>
    </location>
</feature>
<keyword evidence="9" id="KW-1185">Reference proteome</keyword>
<evidence type="ECO:0000313" key="9">
    <source>
        <dbReference type="Proteomes" id="UP000275408"/>
    </source>
</evidence>
<dbReference type="PRINTS" id="PR00237">
    <property type="entry name" value="GPCRRHODOPSN"/>
</dbReference>
<dbReference type="OrthoDB" id="5984596at2759"/>
<feature type="transmembrane region" description="Helical" evidence="6">
    <location>
        <begin position="654"/>
        <end position="672"/>
    </location>
</feature>
<dbReference type="CDD" id="cd00637">
    <property type="entry name" value="7tm_classA_rhodopsin-like"/>
    <property type="match status" value="2"/>
</dbReference>
<feature type="transmembrane region" description="Helical" evidence="6">
    <location>
        <begin position="547"/>
        <end position="567"/>
    </location>
</feature>
<organism evidence="8 9">
    <name type="scientific">Pocillopora damicornis</name>
    <name type="common">Cauliflower coral</name>
    <name type="synonym">Millepora damicornis</name>
    <dbReference type="NCBI Taxonomy" id="46731"/>
    <lineage>
        <taxon>Eukaryota</taxon>
        <taxon>Metazoa</taxon>
        <taxon>Cnidaria</taxon>
        <taxon>Anthozoa</taxon>
        <taxon>Hexacorallia</taxon>
        <taxon>Scleractinia</taxon>
        <taxon>Astrocoeniina</taxon>
        <taxon>Pocilloporidae</taxon>
        <taxon>Pocillopora</taxon>
    </lineage>
</organism>
<dbReference type="Proteomes" id="UP000275408">
    <property type="component" value="Unassembled WGS sequence"/>
</dbReference>
<feature type="transmembrane region" description="Helical" evidence="6">
    <location>
        <begin position="624"/>
        <end position="642"/>
    </location>
</feature>
<evidence type="ECO:0000256" key="2">
    <source>
        <dbReference type="ARBA" id="ARBA00022475"/>
    </source>
</evidence>
<dbReference type="Gene3D" id="1.20.1070.10">
    <property type="entry name" value="Rhodopsin 7-helix transmembrane proteins"/>
    <property type="match status" value="3"/>
</dbReference>
<feature type="transmembrane region" description="Helical" evidence="6">
    <location>
        <begin position="508"/>
        <end position="526"/>
    </location>
</feature>
<evidence type="ECO:0000256" key="4">
    <source>
        <dbReference type="ARBA" id="ARBA00022989"/>
    </source>
</evidence>
<feature type="domain" description="G-protein coupled receptors family 1 profile" evidence="7">
    <location>
        <begin position="444"/>
        <end position="681"/>
    </location>
</feature>
<feature type="transmembrane region" description="Helical" evidence="6">
    <location>
        <begin position="356"/>
        <end position="375"/>
    </location>
</feature>
<evidence type="ECO:0000256" key="5">
    <source>
        <dbReference type="ARBA" id="ARBA00023136"/>
    </source>
</evidence>
<feature type="transmembrane region" description="Helical" evidence="6">
    <location>
        <begin position="35"/>
        <end position="59"/>
    </location>
</feature>
<accession>A0A3M6U4H2</accession>
<keyword evidence="2" id="KW-1003">Cell membrane</keyword>
<dbReference type="PROSITE" id="PS50262">
    <property type="entry name" value="G_PROTEIN_RECEP_F1_2"/>
    <property type="match status" value="2"/>
</dbReference>
<keyword evidence="5 6" id="KW-0472">Membrane</keyword>
<dbReference type="InterPro" id="IPR000276">
    <property type="entry name" value="GPCR_Rhodpsn"/>
</dbReference>
<keyword evidence="4 6" id="KW-1133">Transmembrane helix</keyword>
<gene>
    <name evidence="8" type="ORF">pdam_00008481</name>
</gene>
<dbReference type="Pfam" id="PF00001">
    <property type="entry name" value="7tm_1"/>
    <property type="match status" value="2"/>
</dbReference>
<feature type="domain" description="G-protein coupled receptors family 1 profile" evidence="7">
    <location>
        <begin position="51"/>
        <end position="291"/>
    </location>
</feature>
<evidence type="ECO:0000313" key="8">
    <source>
        <dbReference type="EMBL" id="RMX48501.1"/>
    </source>
</evidence>
<keyword evidence="3 6" id="KW-0812">Transmembrane</keyword>
<evidence type="ECO:0000256" key="6">
    <source>
        <dbReference type="SAM" id="Phobius"/>
    </source>
</evidence>
<comment type="caution">
    <text evidence="8">The sequence shown here is derived from an EMBL/GenBank/DDBJ whole genome shotgun (WGS) entry which is preliminary data.</text>
</comment>
<feature type="transmembrane region" description="Helical" evidence="6">
    <location>
        <begin position="328"/>
        <end position="349"/>
    </location>
</feature>
<reference evidence="8 9" key="1">
    <citation type="journal article" date="2018" name="Sci. Rep.">
        <title>Comparative analysis of the Pocillopora damicornis genome highlights role of immune system in coral evolution.</title>
        <authorList>
            <person name="Cunning R."/>
            <person name="Bay R.A."/>
            <person name="Gillette P."/>
            <person name="Baker A.C."/>
            <person name="Traylor-Knowles N."/>
        </authorList>
    </citation>
    <scope>NUCLEOTIDE SEQUENCE [LARGE SCALE GENOMIC DNA]</scope>
    <source>
        <strain evidence="8">RSMAS</strain>
        <tissue evidence="8">Whole animal</tissue>
    </source>
</reference>
<dbReference type="PANTHER" id="PTHR22750">
    <property type="entry name" value="G-PROTEIN COUPLED RECEPTOR"/>
    <property type="match status" value="1"/>
</dbReference>
<feature type="transmembrane region" description="Helical" evidence="6">
    <location>
        <begin position="427"/>
        <end position="452"/>
    </location>
</feature>